<dbReference type="RefSeq" id="WP_377715381.1">
    <property type="nucleotide sequence ID" value="NZ_JBHTJM010000008.1"/>
</dbReference>
<dbReference type="EMBL" id="JBHTJM010000008">
    <property type="protein sequence ID" value="MFD0964047.1"/>
    <property type="molecule type" value="Genomic_DNA"/>
</dbReference>
<feature type="transmembrane region" description="Helical" evidence="1">
    <location>
        <begin position="448"/>
        <end position="466"/>
    </location>
</feature>
<gene>
    <name evidence="2" type="ORF">ACFQ1O_08540</name>
</gene>
<comment type="caution">
    <text evidence="2">The sequence shown here is derived from an EMBL/GenBank/DDBJ whole genome shotgun (WGS) entry which is preliminary data.</text>
</comment>
<reference evidence="3" key="1">
    <citation type="journal article" date="2019" name="Int. J. Syst. Evol. Microbiol.">
        <title>The Global Catalogue of Microorganisms (GCM) 10K type strain sequencing project: providing services to taxonomists for standard genome sequencing and annotation.</title>
        <authorList>
            <consortium name="The Broad Institute Genomics Platform"/>
            <consortium name="The Broad Institute Genome Sequencing Center for Infectious Disease"/>
            <person name="Wu L."/>
            <person name="Ma J."/>
        </authorList>
    </citation>
    <scope>NUCLEOTIDE SEQUENCE [LARGE SCALE GENOMIC DNA]</scope>
    <source>
        <strain evidence="3">CCUG 62114</strain>
    </source>
</reference>
<protein>
    <submittedName>
        <fullName evidence="2">DUF3526 domain-containing protein</fullName>
    </submittedName>
</protein>
<proteinExistence type="predicted"/>
<feature type="transmembrane region" description="Helical" evidence="1">
    <location>
        <begin position="20"/>
        <end position="43"/>
    </location>
</feature>
<dbReference type="PANTHER" id="PTHR43471">
    <property type="entry name" value="ABC TRANSPORTER PERMEASE"/>
    <property type="match status" value="1"/>
</dbReference>
<keyword evidence="3" id="KW-1185">Reference proteome</keyword>
<feature type="transmembrane region" description="Helical" evidence="1">
    <location>
        <begin position="171"/>
        <end position="195"/>
    </location>
</feature>
<keyword evidence="1" id="KW-0472">Membrane</keyword>
<accession>A0ABW3I363</accession>
<keyword evidence="1" id="KW-1133">Transmembrane helix</keyword>
<evidence type="ECO:0000313" key="3">
    <source>
        <dbReference type="Proteomes" id="UP001596997"/>
    </source>
</evidence>
<feature type="transmembrane region" description="Helical" evidence="1">
    <location>
        <begin position="245"/>
        <end position="262"/>
    </location>
</feature>
<feature type="transmembrane region" description="Helical" evidence="1">
    <location>
        <begin position="128"/>
        <end position="150"/>
    </location>
</feature>
<name>A0ABW3I363_9FLAO</name>
<dbReference type="InterPro" id="IPR021913">
    <property type="entry name" value="DUF3526"/>
</dbReference>
<dbReference type="PANTHER" id="PTHR43471:SF1">
    <property type="entry name" value="ABC TRANSPORTER PERMEASE PROTEIN NOSY-RELATED"/>
    <property type="match status" value="1"/>
</dbReference>
<sequence>METLIAVVKKELKSAFRERLVVALGLIVMLLLSASMYSGYVAYTQQQANIENLQKEKRKQWLEQHEKHPHIAAHYGTYVFKPKSILSIFDFGLDSYTGTSIYLEAHYQHEFMFRPAQLRSSMVRFGELSIAMVLKVFLPLLIIFVAFSAYTKERESGTLRLLLSQGVSLGILSWGKIIAISLLVGLTLIPFFVGFTVSWFLDIDNTVIPDISTRLILLIVLYITYLFVLIVLSVWVSLQCKNGKSALLTLLVCWIAATILLPKATANLSESIYPLPSMRAFKAGIQTHKDNGLDGKTSKVQRYEQLKKEMLQKHDVDSIQKLPFNFSGYSMQASEEYSDKIYDFHTKKLRNQLLDQNFISRFTSLINPYQATQNLSMAIAATDIHSTFHFEDEVNKYRRKLIKTMNDDMAYNTKYGEFYEYKVGKDLFEKVPDFRHQTQMVYQVLKQYIIEIISIILWVSFSLLLLNRAHRKANSHYV</sequence>
<dbReference type="Pfam" id="PF12040">
    <property type="entry name" value="DUF3526"/>
    <property type="match status" value="1"/>
</dbReference>
<dbReference type="Proteomes" id="UP001596997">
    <property type="component" value="Unassembled WGS sequence"/>
</dbReference>
<organism evidence="2 3">
    <name type="scientific">Pseudofulvibacter geojedonensis</name>
    <dbReference type="NCBI Taxonomy" id="1123758"/>
    <lineage>
        <taxon>Bacteria</taxon>
        <taxon>Pseudomonadati</taxon>
        <taxon>Bacteroidota</taxon>
        <taxon>Flavobacteriia</taxon>
        <taxon>Flavobacteriales</taxon>
        <taxon>Flavobacteriaceae</taxon>
        <taxon>Pseudofulvibacter</taxon>
    </lineage>
</organism>
<evidence type="ECO:0000313" key="2">
    <source>
        <dbReference type="EMBL" id="MFD0964047.1"/>
    </source>
</evidence>
<feature type="transmembrane region" description="Helical" evidence="1">
    <location>
        <begin position="215"/>
        <end position="238"/>
    </location>
</feature>
<evidence type="ECO:0000256" key="1">
    <source>
        <dbReference type="SAM" id="Phobius"/>
    </source>
</evidence>
<keyword evidence="1" id="KW-0812">Transmembrane</keyword>